<dbReference type="AlphaFoldDB" id="A0A1G9Y7N1"/>
<protein>
    <submittedName>
        <fullName evidence="2">Uncharacterized protein</fullName>
    </submittedName>
</protein>
<keyword evidence="3" id="KW-1185">Reference proteome</keyword>
<organism evidence="2 3">
    <name type="scientific">Pedobacter steynii</name>
    <dbReference type="NCBI Taxonomy" id="430522"/>
    <lineage>
        <taxon>Bacteria</taxon>
        <taxon>Pseudomonadati</taxon>
        <taxon>Bacteroidota</taxon>
        <taxon>Sphingobacteriia</taxon>
        <taxon>Sphingobacteriales</taxon>
        <taxon>Sphingobacteriaceae</taxon>
        <taxon>Pedobacter</taxon>
    </lineage>
</organism>
<evidence type="ECO:0000313" key="3">
    <source>
        <dbReference type="Proteomes" id="UP000183200"/>
    </source>
</evidence>
<feature type="transmembrane region" description="Helical" evidence="1">
    <location>
        <begin position="12"/>
        <end position="30"/>
    </location>
</feature>
<accession>A0A1G9Y7N1</accession>
<dbReference type="EMBL" id="FNGY01000006">
    <property type="protein sequence ID" value="SDN04545.1"/>
    <property type="molecule type" value="Genomic_DNA"/>
</dbReference>
<evidence type="ECO:0000313" key="2">
    <source>
        <dbReference type="EMBL" id="SDN04545.1"/>
    </source>
</evidence>
<keyword evidence="1" id="KW-1133">Transmembrane helix</keyword>
<gene>
    <name evidence="2" type="ORF">SAMN05421820_10615</name>
</gene>
<name>A0A1G9Y7N1_9SPHI</name>
<keyword evidence="1" id="KW-0472">Membrane</keyword>
<reference evidence="3" key="1">
    <citation type="submission" date="2016-10" db="EMBL/GenBank/DDBJ databases">
        <authorList>
            <person name="Varghese N."/>
            <person name="Submissions S."/>
        </authorList>
    </citation>
    <scope>NUCLEOTIDE SEQUENCE [LARGE SCALE GENOMIC DNA]</scope>
    <source>
        <strain evidence="3">DSM 19110</strain>
    </source>
</reference>
<proteinExistence type="predicted"/>
<dbReference type="STRING" id="430522.BFS30_09320"/>
<dbReference type="Proteomes" id="UP000183200">
    <property type="component" value="Unassembled WGS sequence"/>
</dbReference>
<keyword evidence="1" id="KW-0812">Transmembrane</keyword>
<evidence type="ECO:0000256" key="1">
    <source>
        <dbReference type="SAM" id="Phobius"/>
    </source>
</evidence>
<sequence length="39" mass="4320">MAIHIAIKTSTAASMVGLLTWVVMPVLIKIRKRWLQSVG</sequence>